<evidence type="ECO:0000313" key="8">
    <source>
        <dbReference type="Proteomes" id="UP001321473"/>
    </source>
</evidence>
<accession>A0AAQ4F523</accession>
<evidence type="ECO:0000313" key="7">
    <source>
        <dbReference type="EMBL" id="KAK8781943.1"/>
    </source>
</evidence>
<evidence type="ECO:0000256" key="1">
    <source>
        <dbReference type="ARBA" id="ARBA00004141"/>
    </source>
</evidence>
<dbReference type="SUPFAM" id="SSF103473">
    <property type="entry name" value="MFS general substrate transporter"/>
    <property type="match status" value="1"/>
</dbReference>
<keyword evidence="2 5" id="KW-0812">Transmembrane</keyword>
<dbReference type="PANTHER" id="PTHR48021">
    <property type="match status" value="1"/>
</dbReference>
<name>A0AAQ4F523_AMBAM</name>
<dbReference type="InterPro" id="IPR020846">
    <property type="entry name" value="MFS_dom"/>
</dbReference>
<comment type="subcellular location">
    <subcellularLocation>
        <location evidence="1">Membrane</location>
        <topology evidence="1">Multi-pass membrane protein</topology>
    </subcellularLocation>
</comment>
<dbReference type="EMBL" id="JARKHS020007170">
    <property type="protein sequence ID" value="KAK8781943.1"/>
    <property type="molecule type" value="Genomic_DNA"/>
</dbReference>
<dbReference type="InterPro" id="IPR005828">
    <property type="entry name" value="MFS_sugar_transport-like"/>
</dbReference>
<dbReference type="Gene3D" id="1.20.1250.20">
    <property type="entry name" value="MFS general substrate transporter like domains"/>
    <property type="match status" value="1"/>
</dbReference>
<evidence type="ECO:0000256" key="2">
    <source>
        <dbReference type="ARBA" id="ARBA00022692"/>
    </source>
</evidence>
<evidence type="ECO:0000256" key="4">
    <source>
        <dbReference type="ARBA" id="ARBA00023136"/>
    </source>
</evidence>
<feature type="transmembrane region" description="Helical" evidence="5">
    <location>
        <begin position="32"/>
        <end position="57"/>
    </location>
</feature>
<protein>
    <recommendedName>
        <fullName evidence="6">Major facilitator superfamily (MFS) profile domain-containing protein</fullName>
    </recommendedName>
</protein>
<keyword evidence="3 5" id="KW-1133">Transmembrane helix</keyword>
<dbReference type="InterPro" id="IPR036259">
    <property type="entry name" value="MFS_trans_sf"/>
</dbReference>
<dbReference type="PANTHER" id="PTHR48021:SF1">
    <property type="entry name" value="GH07001P-RELATED"/>
    <property type="match status" value="1"/>
</dbReference>
<dbReference type="InterPro" id="IPR050549">
    <property type="entry name" value="MFS_Trehalose_Transporter"/>
</dbReference>
<reference evidence="7 8" key="1">
    <citation type="journal article" date="2023" name="Arcadia Sci">
        <title>De novo assembly of a long-read Amblyomma americanum tick genome.</title>
        <authorList>
            <person name="Chou S."/>
            <person name="Poskanzer K.E."/>
            <person name="Rollins M."/>
            <person name="Thuy-Boun P.S."/>
        </authorList>
    </citation>
    <scope>NUCLEOTIDE SEQUENCE [LARGE SCALE GENOMIC DNA]</scope>
    <source>
        <strain evidence="7">F_SG_1</strain>
        <tissue evidence="7">Salivary glands</tissue>
    </source>
</reference>
<comment type="caution">
    <text evidence="7">The sequence shown here is derived from an EMBL/GenBank/DDBJ whole genome shotgun (WGS) entry which is preliminary data.</text>
</comment>
<dbReference type="AlphaFoldDB" id="A0AAQ4F523"/>
<dbReference type="PROSITE" id="PS50850">
    <property type="entry name" value="MFS"/>
    <property type="match status" value="1"/>
</dbReference>
<evidence type="ECO:0000256" key="5">
    <source>
        <dbReference type="SAM" id="Phobius"/>
    </source>
</evidence>
<proteinExistence type="predicted"/>
<keyword evidence="8" id="KW-1185">Reference proteome</keyword>
<keyword evidence="4 5" id="KW-0472">Membrane</keyword>
<dbReference type="Proteomes" id="UP001321473">
    <property type="component" value="Unassembled WGS sequence"/>
</dbReference>
<evidence type="ECO:0000259" key="6">
    <source>
        <dbReference type="PROSITE" id="PS50850"/>
    </source>
</evidence>
<feature type="domain" description="Major facilitator superfamily (MFS) profile" evidence="6">
    <location>
        <begin position="32"/>
        <end position="271"/>
    </location>
</feature>
<evidence type="ECO:0000256" key="3">
    <source>
        <dbReference type="ARBA" id="ARBA00022989"/>
    </source>
</evidence>
<feature type="transmembrane region" description="Helical" evidence="5">
    <location>
        <begin position="103"/>
        <end position="128"/>
    </location>
</feature>
<sequence>MAALRRWQPEFKGGSPLDNSQSPSPCGNHERAMMVACLGSCAAGTTLGFSSAAMPSIEHEPWYKLPHSYPENRWGEAVFLLGASGGALLSGFLLRFAGNRKTLLLSAFGLLCAWVGLMSCNSIAAFMASRVACGLWLGVTANSALVYVTDVAPPTKRAFFGGLTEVALGAGTLAASTLESARWELQATVCAVWPVMVFALQHYLVESPRWLHDRGSRQEANIAAARLFGIDLPPELRAKKEGEPVHSYRCLKQIRVEHSVLKLSPHSFDKV</sequence>
<dbReference type="GO" id="GO:0022857">
    <property type="term" value="F:transmembrane transporter activity"/>
    <property type="evidence" value="ECO:0007669"/>
    <property type="project" value="InterPro"/>
</dbReference>
<dbReference type="GO" id="GO:0016020">
    <property type="term" value="C:membrane"/>
    <property type="evidence" value="ECO:0007669"/>
    <property type="project" value="UniProtKB-SubCell"/>
</dbReference>
<feature type="transmembrane region" description="Helical" evidence="5">
    <location>
        <begin position="77"/>
        <end position="96"/>
    </location>
</feature>
<organism evidence="7 8">
    <name type="scientific">Amblyomma americanum</name>
    <name type="common">Lone star tick</name>
    <dbReference type="NCBI Taxonomy" id="6943"/>
    <lineage>
        <taxon>Eukaryota</taxon>
        <taxon>Metazoa</taxon>
        <taxon>Ecdysozoa</taxon>
        <taxon>Arthropoda</taxon>
        <taxon>Chelicerata</taxon>
        <taxon>Arachnida</taxon>
        <taxon>Acari</taxon>
        <taxon>Parasitiformes</taxon>
        <taxon>Ixodida</taxon>
        <taxon>Ixodoidea</taxon>
        <taxon>Ixodidae</taxon>
        <taxon>Amblyomminae</taxon>
        <taxon>Amblyomma</taxon>
    </lineage>
</organism>
<gene>
    <name evidence="7" type="ORF">V5799_016715</name>
</gene>
<dbReference type="Pfam" id="PF00083">
    <property type="entry name" value="Sugar_tr"/>
    <property type="match status" value="1"/>
</dbReference>